<keyword evidence="3" id="KW-1185">Reference proteome</keyword>
<name>A0ABV6JU15_9PROT</name>
<comment type="caution">
    <text evidence="2">The sequence shown here is derived from an EMBL/GenBank/DDBJ whole genome shotgun (WGS) entry which is preliminary data.</text>
</comment>
<dbReference type="SUPFAM" id="SSF53850">
    <property type="entry name" value="Periplasmic binding protein-like II"/>
    <property type="match status" value="1"/>
</dbReference>
<reference evidence="2 3" key="1">
    <citation type="submission" date="2024-09" db="EMBL/GenBank/DDBJ databases">
        <authorList>
            <person name="Sun Q."/>
            <person name="Mori K."/>
        </authorList>
    </citation>
    <scope>NUCLEOTIDE SEQUENCE [LARGE SCALE GENOMIC DNA]</scope>
    <source>
        <strain evidence="2 3">TBRC 5777</strain>
    </source>
</reference>
<evidence type="ECO:0000256" key="1">
    <source>
        <dbReference type="ARBA" id="ARBA00006987"/>
    </source>
</evidence>
<comment type="similarity">
    <text evidence="1">Belongs to the UPF0065 (bug) family.</text>
</comment>
<dbReference type="RefSeq" id="WP_377044968.1">
    <property type="nucleotide sequence ID" value="NZ_JBHLUN010000008.1"/>
</dbReference>
<sequence length="355" mass="37044">MTRFLAARPASPLASSMASPLATPLAAPLARRAALGLLAAPAILPALARVARAADPASGWAPDRPVRIVVPFPAGGGLDLVGRVLAEALAPVLGQPVVVDNRSGAAGALGIEQVFRSPPDGETLGITSAGNITIGPLLRKTPYEALELTHVSRLTTSPLLLMARKDLPAADIDGFIAWAKAKPEQVRFGSGGVGSSTHLALELMNIRMGIKMLHVPYRGTTPLLTDLASGNVDVGFSDAAGWPLVEQGTLRLLAVSTAEPWARSPATPVLDGKLGEFRVNNWYGLAAPPALPAPILARLETETARALALPRVRDAYAASGFTASPMPAREFAPYLAGEVALWKGVIETAKIERED</sequence>
<organism evidence="2 3">
    <name type="scientific">Roseomonas elaeocarpi</name>
    <dbReference type="NCBI Taxonomy" id="907779"/>
    <lineage>
        <taxon>Bacteria</taxon>
        <taxon>Pseudomonadati</taxon>
        <taxon>Pseudomonadota</taxon>
        <taxon>Alphaproteobacteria</taxon>
        <taxon>Acetobacterales</taxon>
        <taxon>Roseomonadaceae</taxon>
        <taxon>Roseomonas</taxon>
    </lineage>
</organism>
<dbReference type="Gene3D" id="3.40.190.150">
    <property type="entry name" value="Bordetella uptake gene, domain 1"/>
    <property type="match status" value="1"/>
</dbReference>
<gene>
    <name evidence="2" type="ORF">ACFFGY_13275</name>
</gene>
<dbReference type="InterPro" id="IPR005064">
    <property type="entry name" value="BUG"/>
</dbReference>
<dbReference type="Gene3D" id="3.40.190.10">
    <property type="entry name" value="Periplasmic binding protein-like II"/>
    <property type="match status" value="1"/>
</dbReference>
<dbReference type="EMBL" id="JBHLUN010000008">
    <property type="protein sequence ID" value="MFC0409223.1"/>
    <property type="molecule type" value="Genomic_DNA"/>
</dbReference>
<dbReference type="Pfam" id="PF03401">
    <property type="entry name" value="TctC"/>
    <property type="match status" value="1"/>
</dbReference>
<protein>
    <submittedName>
        <fullName evidence="2">Bug family tripartite tricarboxylate transporter substrate binding protein</fullName>
    </submittedName>
</protein>
<accession>A0ABV6JU15</accession>
<proteinExistence type="inferred from homology"/>
<dbReference type="PANTHER" id="PTHR42928">
    <property type="entry name" value="TRICARBOXYLATE-BINDING PROTEIN"/>
    <property type="match status" value="1"/>
</dbReference>
<evidence type="ECO:0000313" key="3">
    <source>
        <dbReference type="Proteomes" id="UP001589865"/>
    </source>
</evidence>
<dbReference type="InterPro" id="IPR042100">
    <property type="entry name" value="Bug_dom1"/>
</dbReference>
<evidence type="ECO:0000313" key="2">
    <source>
        <dbReference type="EMBL" id="MFC0409223.1"/>
    </source>
</evidence>
<dbReference type="PIRSF" id="PIRSF017082">
    <property type="entry name" value="YflP"/>
    <property type="match status" value="1"/>
</dbReference>
<dbReference type="CDD" id="cd07012">
    <property type="entry name" value="PBP2_Bug_TTT"/>
    <property type="match status" value="1"/>
</dbReference>
<dbReference type="Proteomes" id="UP001589865">
    <property type="component" value="Unassembled WGS sequence"/>
</dbReference>
<dbReference type="PANTHER" id="PTHR42928:SF5">
    <property type="entry name" value="BLR1237 PROTEIN"/>
    <property type="match status" value="1"/>
</dbReference>